<dbReference type="AlphaFoldDB" id="A0A0C3RIS4"/>
<dbReference type="EMBL" id="JPIU01000037">
    <property type="protein sequence ID" value="KIO45934.1"/>
    <property type="molecule type" value="Genomic_DNA"/>
</dbReference>
<proteinExistence type="predicted"/>
<evidence type="ECO:0000313" key="4">
    <source>
        <dbReference type="Proteomes" id="UP000031980"/>
    </source>
</evidence>
<keyword evidence="2" id="KW-0378">Hydrolase</keyword>
<protein>
    <submittedName>
        <fullName evidence="3">Dihydrofolate reductase</fullName>
    </submittedName>
</protein>
<sequence length="642" mass="74331">MKAFEFFSEQFDDIKILRYEVPAFETLPLKEKLFVYYLSRAAIAGRDILWDQNNKYNLRIRKVLEKILTEYKGDRSCEEYRSFVIYAKKVFFANGIHHHYSMEKFSPPFSECYFRLLLKDVGLENEFQGLQRIVFDPAYMSKRVVLDEGKDLIQASANHYYEGVSQREVERFYGAMKGSEKHPVSYGLNSTLVKNSKGELEEEVWYVNGKYGEIIGRIVEYLQKALAYVGNEQQHKVVEKLIEFYRTGDLATFDVYSIEWLKEHRARIDFINGFIEVYGDPLAYKASWESVVQIVDEEACERTRKLAEHALWFEQHAPIDDRFKKTEVSGIIARVMQVAMLGGDCHPATPIGINLPNAEWIRERYGSKSVTLDNITYAYHMASLGSGVVDEFTYSDEEKMLAKEYGYQGSNVHTDLHECLGHGSGKMLPGVGQEALKNYYSTIEETRADLFALYYIMDPQLVELGIIPSLEVAKSEYCSYIRNGLLVQLTRVKLGSNLEESHMRNRQLIASWVYEQGKADGVIEKIKKEGKTYFVIRDFDALRILFGKLLAEIQRVKSEGDYEGAKYLVERYGVVIDRDLHREVLERYQKLNVAPYAGFINPEYTLVEEEGKITDVTVDYPDDFLSQMLRYGMDTKKRCPEK</sequence>
<organism evidence="3 4">
    <name type="scientific">Sanguibacteroides justesenii</name>
    <dbReference type="NCBI Taxonomy" id="1547597"/>
    <lineage>
        <taxon>Bacteria</taxon>
        <taxon>Pseudomonadati</taxon>
        <taxon>Bacteroidota</taxon>
        <taxon>Bacteroidia</taxon>
        <taxon>Bacteroidales</taxon>
        <taxon>Porphyromonadaceae</taxon>
        <taxon>Sanguibacteroides</taxon>
    </lineage>
</organism>
<keyword evidence="4" id="KW-1185">Reference proteome</keyword>
<dbReference type="PANTHER" id="PTHR23422">
    <property type="entry name" value="DIPEPTIDYL PEPTIDASE III-RELATED"/>
    <property type="match status" value="1"/>
</dbReference>
<dbReference type="MEROPS" id="M49.003"/>
<keyword evidence="1" id="KW-0479">Metal-binding</keyword>
<dbReference type="Proteomes" id="UP000031980">
    <property type="component" value="Unassembled WGS sequence"/>
</dbReference>
<name>A0A0C3RIS4_9PORP</name>
<reference evidence="3 4" key="1">
    <citation type="submission" date="2014-07" db="EMBL/GenBank/DDBJ databases">
        <title>Porphyromonadaceae bacterium OUH 308042 = ATCC BAA-2681 = DSM 28342 draft genome.</title>
        <authorList>
            <person name="Sydenham T.V."/>
            <person name="Hasman H."/>
            <person name="Justensen U.S."/>
        </authorList>
    </citation>
    <scope>NUCLEOTIDE SEQUENCE [LARGE SCALE GENOMIC DNA]</scope>
    <source>
        <strain evidence="3 4">OUH 308042</strain>
    </source>
</reference>
<gene>
    <name evidence="3" type="ORF">BA92_05680</name>
</gene>
<evidence type="ECO:0000256" key="1">
    <source>
        <dbReference type="ARBA" id="ARBA00022723"/>
    </source>
</evidence>
<comment type="caution">
    <text evidence="3">The sequence shown here is derived from an EMBL/GenBank/DDBJ whole genome shotgun (WGS) entry which is preliminary data.</text>
</comment>
<dbReference type="PANTHER" id="PTHR23422:SF11">
    <property type="entry name" value="DIPEPTIDYL PEPTIDASE 3"/>
    <property type="match status" value="1"/>
</dbReference>
<evidence type="ECO:0000256" key="2">
    <source>
        <dbReference type="ARBA" id="ARBA00022801"/>
    </source>
</evidence>
<dbReference type="InterPro" id="IPR039461">
    <property type="entry name" value="Peptidase_M49"/>
</dbReference>
<evidence type="ECO:0000313" key="3">
    <source>
        <dbReference type="EMBL" id="KIO45934.1"/>
    </source>
</evidence>
<dbReference type="Pfam" id="PF03571">
    <property type="entry name" value="Peptidase_M49"/>
    <property type="match status" value="2"/>
</dbReference>
<dbReference type="RefSeq" id="WP_041504984.1">
    <property type="nucleotide sequence ID" value="NZ_JPIU01000037.1"/>
</dbReference>
<dbReference type="Gene3D" id="3.30.540.30">
    <property type="match status" value="2"/>
</dbReference>
<dbReference type="GO" id="GO:0016787">
    <property type="term" value="F:hydrolase activity"/>
    <property type="evidence" value="ECO:0007669"/>
    <property type="project" value="UniProtKB-KW"/>
</dbReference>
<accession>A0A0C3RIS4</accession>
<dbReference type="GO" id="GO:0046872">
    <property type="term" value="F:metal ion binding"/>
    <property type="evidence" value="ECO:0007669"/>
    <property type="project" value="UniProtKB-KW"/>
</dbReference>
<dbReference type="OrthoDB" id="9812747at2"/>